<reference evidence="1" key="2">
    <citation type="journal article" date="2022" name="Hortic Res">
        <title>The genome of Dioscorea zingiberensis sheds light on the biosynthesis, origin and evolution of the medicinally important diosgenin saponins.</title>
        <authorList>
            <person name="Li Y."/>
            <person name="Tan C."/>
            <person name="Li Z."/>
            <person name="Guo J."/>
            <person name="Li S."/>
            <person name="Chen X."/>
            <person name="Wang C."/>
            <person name="Dai X."/>
            <person name="Yang H."/>
            <person name="Song W."/>
            <person name="Hou L."/>
            <person name="Xu J."/>
            <person name="Tong Z."/>
            <person name="Xu A."/>
            <person name="Yuan X."/>
            <person name="Wang W."/>
            <person name="Yang Q."/>
            <person name="Chen L."/>
            <person name="Sun Z."/>
            <person name="Wang K."/>
            <person name="Pan B."/>
            <person name="Chen J."/>
            <person name="Bao Y."/>
            <person name="Liu F."/>
            <person name="Qi X."/>
            <person name="Gang D.R."/>
            <person name="Wen J."/>
            <person name="Li J."/>
        </authorList>
    </citation>
    <scope>NUCLEOTIDE SEQUENCE</scope>
    <source>
        <strain evidence="1">Dzin_1.0</strain>
    </source>
</reference>
<accession>A0A9D5DB95</accession>
<organism evidence="1 2">
    <name type="scientific">Dioscorea zingiberensis</name>
    <dbReference type="NCBI Taxonomy" id="325984"/>
    <lineage>
        <taxon>Eukaryota</taxon>
        <taxon>Viridiplantae</taxon>
        <taxon>Streptophyta</taxon>
        <taxon>Embryophyta</taxon>
        <taxon>Tracheophyta</taxon>
        <taxon>Spermatophyta</taxon>
        <taxon>Magnoliopsida</taxon>
        <taxon>Liliopsida</taxon>
        <taxon>Dioscoreales</taxon>
        <taxon>Dioscoreaceae</taxon>
        <taxon>Dioscorea</taxon>
    </lineage>
</organism>
<dbReference type="EMBL" id="JAGGNH010000001">
    <property type="protein sequence ID" value="KAJ0988364.1"/>
    <property type="molecule type" value="Genomic_DNA"/>
</dbReference>
<sequence>MNEAREKSSRKGEESRSQTCCSLCNDGHIHGNKLELICAGYEPLDASIRLLVGSSNASKEEQMTDSEDEIGVLKEGFYIVLPNSVIHKWMQINGL</sequence>
<evidence type="ECO:0000313" key="2">
    <source>
        <dbReference type="Proteomes" id="UP001085076"/>
    </source>
</evidence>
<dbReference type="OrthoDB" id="5835829at2759"/>
<keyword evidence="2" id="KW-1185">Reference proteome</keyword>
<protein>
    <submittedName>
        <fullName evidence="1">Uncharacterized protein</fullName>
    </submittedName>
</protein>
<proteinExistence type="predicted"/>
<comment type="caution">
    <text evidence="1">The sequence shown here is derived from an EMBL/GenBank/DDBJ whole genome shotgun (WGS) entry which is preliminary data.</text>
</comment>
<name>A0A9D5DB95_9LILI</name>
<dbReference type="AlphaFoldDB" id="A0A9D5DB95"/>
<evidence type="ECO:0000313" key="1">
    <source>
        <dbReference type="EMBL" id="KAJ0988364.1"/>
    </source>
</evidence>
<dbReference type="Proteomes" id="UP001085076">
    <property type="component" value="Miscellaneous, Linkage group lg01"/>
</dbReference>
<reference evidence="1" key="1">
    <citation type="submission" date="2021-03" db="EMBL/GenBank/DDBJ databases">
        <authorList>
            <person name="Li Z."/>
            <person name="Yang C."/>
        </authorList>
    </citation>
    <scope>NUCLEOTIDE SEQUENCE</scope>
    <source>
        <strain evidence="1">Dzin_1.0</strain>
        <tissue evidence="1">Leaf</tissue>
    </source>
</reference>
<gene>
    <name evidence="1" type="ORF">J5N97_006720</name>
</gene>